<evidence type="ECO:0000313" key="1">
    <source>
        <dbReference type="EMBL" id="KAJ5207612.1"/>
    </source>
</evidence>
<organism evidence="1 2">
    <name type="scientific">Penicillium cf. viridicatum</name>
    <dbReference type="NCBI Taxonomy" id="2972119"/>
    <lineage>
        <taxon>Eukaryota</taxon>
        <taxon>Fungi</taxon>
        <taxon>Dikarya</taxon>
        <taxon>Ascomycota</taxon>
        <taxon>Pezizomycotina</taxon>
        <taxon>Eurotiomycetes</taxon>
        <taxon>Eurotiomycetidae</taxon>
        <taxon>Eurotiales</taxon>
        <taxon>Aspergillaceae</taxon>
        <taxon>Penicillium</taxon>
    </lineage>
</organism>
<dbReference type="AlphaFoldDB" id="A0A9W9MU78"/>
<dbReference type="Proteomes" id="UP001150942">
    <property type="component" value="Unassembled WGS sequence"/>
</dbReference>
<comment type="caution">
    <text evidence="1">The sequence shown here is derived from an EMBL/GenBank/DDBJ whole genome shotgun (WGS) entry which is preliminary data.</text>
</comment>
<name>A0A9W9MU78_9EURO</name>
<protein>
    <submittedName>
        <fullName evidence="1">Uncharacterized protein</fullName>
    </submittedName>
</protein>
<dbReference type="OrthoDB" id="4289857at2759"/>
<evidence type="ECO:0000313" key="2">
    <source>
        <dbReference type="Proteomes" id="UP001150942"/>
    </source>
</evidence>
<reference evidence="1" key="2">
    <citation type="journal article" date="2023" name="IMA Fungus">
        <title>Comparative genomic study of the Penicillium genus elucidates a diverse pangenome and 15 lateral gene transfer events.</title>
        <authorList>
            <person name="Petersen C."/>
            <person name="Sorensen T."/>
            <person name="Nielsen M.R."/>
            <person name="Sondergaard T.E."/>
            <person name="Sorensen J.L."/>
            <person name="Fitzpatrick D.A."/>
            <person name="Frisvad J.C."/>
            <person name="Nielsen K.L."/>
        </authorList>
    </citation>
    <scope>NUCLEOTIDE SEQUENCE</scope>
    <source>
        <strain evidence="1">IBT 20477</strain>
    </source>
</reference>
<accession>A0A9W9MU78</accession>
<keyword evidence="2" id="KW-1185">Reference proteome</keyword>
<sequence length="82" mass="8834">MSSQSYSWACGPLKIKGEIDPQSAEISAEYSIVENSYEDKIIGEKSTSLLNGEPFVYSGEAAHVEGDVYDTALASIEKIGDL</sequence>
<dbReference type="EMBL" id="JAPQKQ010000002">
    <property type="protein sequence ID" value="KAJ5207612.1"/>
    <property type="molecule type" value="Genomic_DNA"/>
</dbReference>
<reference evidence="1" key="1">
    <citation type="submission" date="2022-11" db="EMBL/GenBank/DDBJ databases">
        <authorList>
            <person name="Petersen C."/>
        </authorList>
    </citation>
    <scope>NUCLEOTIDE SEQUENCE</scope>
    <source>
        <strain evidence="1">IBT 20477</strain>
    </source>
</reference>
<gene>
    <name evidence="1" type="ORF">N7449_001991</name>
</gene>
<proteinExistence type="predicted"/>